<evidence type="ECO:0000256" key="2">
    <source>
        <dbReference type="ARBA" id="ARBA00022827"/>
    </source>
</evidence>
<dbReference type="Proteomes" id="UP000176260">
    <property type="component" value="Unassembled WGS sequence"/>
</dbReference>
<keyword evidence="1" id="KW-0285">Flavoprotein</keyword>
<sequence>MPQNNFDVIIIGLGPAGMTAAIYCARKGLRTLILGKELGGQVAKTGVVENYLGFGQSTGLDLTRQFDNHVESFKNIKHLHDVNVINLLINYEFTNKVKNFKIITDKKKEYKTKAVIICSGRNPKKLNIPGEEKFRAKGVSYCEVCDAPIFKDQITAVIGGGNSALEAALSLAVLCPKVYILNINPNLTGDKVSQDKIKEHKNIEVINNAQILEILGSKFVTGLKYKHLKLNIIKNLKVAGIFIEIGWEPAISLDKVTKKDKWNQIIIDKQCQTNVPGIFAAGDVTDIGFYQIIVAAGEGAKAALATYQYLSKNK</sequence>
<dbReference type="PROSITE" id="PS00573">
    <property type="entry name" value="PYRIDINE_REDOX_2"/>
    <property type="match status" value="1"/>
</dbReference>
<organism evidence="7 8">
    <name type="scientific">Candidatus Buchananbacteria bacterium RBG_13_39_9</name>
    <dbReference type="NCBI Taxonomy" id="1797531"/>
    <lineage>
        <taxon>Bacteria</taxon>
        <taxon>Candidatus Buchananiibacteriota</taxon>
    </lineage>
</organism>
<evidence type="ECO:0000259" key="6">
    <source>
        <dbReference type="Pfam" id="PF07992"/>
    </source>
</evidence>
<evidence type="ECO:0000256" key="3">
    <source>
        <dbReference type="ARBA" id="ARBA00023002"/>
    </source>
</evidence>
<keyword evidence="5" id="KW-0676">Redox-active center</keyword>
<reference evidence="7 8" key="1">
    <citation type="journal article" date="2016" name="Nat. Commun.">
        <title>Thousands of microbial genomes shed light on interconnected biogeochemical processes in an aquifer system.</title>
        <authorList>
            <person name="Anantharaman K."/>
            <person name="Brown C.T."/>
            <person name="Hug L.A."/>
            <person name="Sharon I."/>
            <person name="Castelle C.J."/>
            <person name="Probst A.J."/>
            <person name="Thomas B.C."/>
            <person name="Singh A."/>
            <person name="Wilkins M.J."/>
            <person name="Karaoz U."/>
            <person name="Brodie E.L."/>
            <person name="Williams K.H."/>
            <person name="Hubbard S.S."/>
            <person name="Banfield J.F."/>
        </authorList>
    </citation>
    <scope>NUCLEOTIDE SEQUENCE [LARGE SCALE GENOMIC DNA]</scope>
</reference>
<evidence type="ECO:0000256" key="5">
    <source>
        <dbReference type="ARBA" id="ARBA00023284"/>
    </source>
</evidence>
<keyword evidence="2" id="KW-0274">FAD</keyword>
<dbReference type="InterPro" id="IPR008255">
    <property type="entry name" value="Pyr_nucl-diS_OxRdtase_2_AS"/>
</dbReference>
<dbReference type="Pfam" id="PF07992">
    <property type="entry name" value="Pyr_redox_2"/>
    <property type="match status" value="1"/>
</dbReference>
<accession>A0A1G1XM26</accession>
<dbReference type="PRINTS" id="PR00469">
    <property type="entry name" value="PNDRDTASEII"/>
</dbReference>
<name>A0A1G1XM26_9BACT</name>
<dbReference type="EMBL" id="MHIA01000033">
    <property type="protein sequence ID" value="OGY41133.1"/>
    <property type="molecule type" value="Genomic_DNA"/>
</dbReference>
<dbReference type="GO" id="GO:0016668">
    <property type="term" value="F:oxidoreductase activity, acting on a sulfur group of donors, NAD(P) as acceptor"/>
    <property type="evidence" value="ECO:0007669"/>
    <property type="project" value="UniProtKB-ARBA"/>
</dbReference>
<dbReference type="InterPro" id="IPR050097">
    <property type="entry name" value="Ferredoxin-NADP_redctase_2"/>
</dbReference>
<comment type="caution">
    <text evidence="7">The sequence shown here is derived from an EMBL/GenBank/DDBJ whole genome shotgun (WGS) entry which is preliminary data.</text>
</comment>
<keyword evidence="3" id="KW-0560">Oxidoreductase</keyword>
<dbReference type="PRINTS" id="PR00368">
    <property type="entry name" value="FADPNR"/>
</dbReference>
<dbReference type="AlphaFoldDB" id="A0A1G1XM26"/>
<proteinExistence type="predicted"/>
<dbReference type="Gene3D" id="3.50.50.60">
    <property type="entry name" value="FAD/NAD(P)-binding domain"/>
    <property type="match status" value="2"/>
</dbReference>
<evidence type="ECO:0000256" key="4">
    <source>
        <dbReference type="ARBA" id="ARBA00023157"/>
    </source>
</evidence>
<keyword evidence="4" id="KW-1015">Disulfide bond</keyword>
<evidence type="ECO:0000256" key="1">
    <source>
        <dbReference type="ARBA" id="ARBA00022630"/>
    </source>
</evidence>
<dbReference type="InterPro" id="IPR036188">
    <property type="entry name" value="FAD/NAD-bd_sf"/>
</dbReference>
<dbReference type="InterPro" id="IPR023753">
    <property type="entry name" value="FAD/NAD-binding_dom"/>
</dbReference>
<evidence type="ECO:0000313" key="7">
    <source>
        <dbReference type="EMBL" id="OGY41133.1"/>
    </source>
</evidence>
<dbReference type="PANTHER" id="PTHR48105">
    <property type="entry name" value="THIOREDOXIN REDUCTASE 1-RELATED-RELATED"/>
    <property type="match status" value="1"/>
</dbReference>
<gene>
    <name evidence="7" type="ORF">A2Y67_00840</name>
</gene>
<protein>
    <recommendedName>
        <fullName evidence="6">FAD/NAD(P)-binding domain-containing protein</fullName>
    </recommendedName>
</protein>
<evidence type="ECO:0000313" key="8">
    <source>
        <dbReference type="Proteomes" id="UP000176260"/>
    </source>
</evidence>
<feature type="domain" description="FAD/NAD(P)-binding" evidence="6">
    <location>
        <begin position="6"/>
        <end position="299"/>
    </location>
</feature>
<dbReference type="SUPFAM" id="SSF51905">
    <property type="entry name" value="FAD/NAD(P)-binding domain"/>
    <property type="match status" value="2"/>
</dbReference>